<dbReference type="OrthoDB" id="219961at2"/>
<dbReference type="InterPro" id="IPR007131">
    <property type="entry name" value="SHD1"/>
</dbReference>
<dbReference type="Gene3D" id="2.130.10.10">
    <property type="entry name" value="YVTN repeat-like/Quinoprotein amine dehydrogenase"/>
    <property type="match status" value="1"/>
</dbReference>
<sequence length="818" mass="90102">MPAMMPVPSPNPSRRCVLSIIAALLLSILIVPDAIAQRKVIDPVRPGDKVEYKYFSDWNPAEVVDYANGVALLKYEWGSTETTRKYPLKDIRFPNDEGSWMVWSDASGKFRIEARLIGRDETHVTLRKADGTDAHVPIDQLSQSLQNQLAKIAGAVKKMHEESLVRVDDQIEVKIYSTWYPGTVLEIMPGGALVAYQSGSKTIEKEFQYDDMRYPNGEGPWREWVDSTGENKVTARYIMHDEQSVGLLREGGKRIRIPRDKLSRKLQSELNKATIFTRRPDEVDFALATSEFSASSGWMSFGTTLPDFQIDQLEMGPGEPSPKFDDGGFEFFVGGVGQVKMLETIGTDRQLIAIGVDAPKSKTNVQPTTLYWASLTDRKAYRGPNFLSDEILLAYSARQGRLLTAEVRGTWSTPVRFCSYRLKPGGKTAVPELKWSVPESRFASSSNDTQVKFLDDDRVLIGYGGNVGLWNLASQNMEYVVPSSGNAIGLSPDKKYFCTDQFSHCVFVETSSGKPIANLKHSSMAYFSEDGRYLVADARGGWGSNVYDSAEPGSIVYLPDAARRSDSSDTNFSLVTDGWLSDGRSVWSMARGILAWTYTSSSSGMKIVSQTAFGDKLLAVGTRGSDSQMSVLVGVATIPQAAAIAANDAVDDQKLYVLKRGVRISIDPAVTDARMLDGIRRAAANWDWVIDPASDLVVTASAGPGQHETRTYERSRFGFGSNRNDDFRETISVTPWVQSLSISQNGKRLWSTGQGGMPGMVMLREGDSLQAQVADSAKPSYSLFSTFEFPERVIAPKYANGLGTSLITPNGLEDHPVD</sequence>
<feature type="domain" description="SLA1 homology" evidence="1">
    <location>
        <begin position="102"/>
        <end position="144"/>
    </location>
</feature>
<evidence type="ECO:0000313" key="3">
    <source>
        <dbReference type="Proteomes" id="UP000318538"/>
    </source>
</evidence>
<organism evidence="2 3">
    <name type="scientific">Rubripirellula lacrimiformis</name>
    <dbReference type="NCBI Taxonomy" id="1930273"/>
    <lineage>
        <taxon>Bacteria</taxon>
        <taxon>Pseudomonadati</taxon>
        <taxon>Planctomycetota</taxon>
        <taxon>Planctomycetia</taxon>
        <taxon>Pirellulales</taxon>
        <taxon>Pirellulaceae</taxon>
        <taxon>Rubripirellula</taxon>
    </lineage>
</organism>
<dbReference type="GO" id="GO:0008092">
    <property type="term" value="F:cytoskeletal protein binding"/>
    <property type="evidence" value="ECO:0007669"/>
    <property type="project" value="InterPro"/>
</dbReference>
<dbReference type="RefSeq" id="WP_145172716.1">
    <property type="nucleotide sequence ID" value="NZ_CP036525.1"/>
</dbReference>
<proteinExistence type="predicted"/>
<dbReference type="Pfam" id="PF03983">
    <property type="entry name" value="SHD1"/>
    <property type="match status" value="1"/>
</dbReference>
<dbReference type="SUPFAM" id="SSF50998">
    <property type="entry name" value="Quinoprotein alcohol dehydrogenase-like"/>
    <property type="match status" value="1"/>
</dbReference>
<evidence type="ECO:0000313" key="2">
    <source>
        <dbReference type="EMBL" id="QDT06216.1"/>
    </source>
</evidence>
<dbReference type="GO" id="GO:0042802">
    <property type="term" value="F:identical protein binding"/>
    <property type="evidence" value="ECO:0007669"/>
    <property type="project" value="InterPro"/>
</dbReference>
<accession>A0A517NGF4</accession>
<gene>
    <name evidence="2" type="ORF">K227x_46240</name>
</gene>
<dbReference type="EMBL" id="CP036525">
    <property type="protein sequence ID" value="QDT06216.1"/>
    <property type="molecule type" value="Genomic_DNA"/>
</dbReference>
<dbReference type="InterPro" id="IPR011047">
    <property type="entry name" value="Quinoprotein_ADH-like_sf"/>
</dbReference>
<evidence type="ECO:0000259" key="1">
    <source>
        <dbReference type="Pfam" id="PF03983"/>
    </source>
</evidence>
<dbReference type="InterPro" id="IPR015943">
    <property type="entry name" value="WD40/YVTN_repeat-like_dom_sf"/>
</dbReference>
<dbReference type="GO" id="GO:0043130">
    <property type="term" value="F:ubiquitin binding"/>
    <property type="evidence" value="ECO:0007669"/>
    <property type="project" value="InterPro"/>
</dbReference>
<dbReference type="GO" id="GO:0030674">
    <property type="term" value="F:protein-macromolecule adaptor activity"/>
    <property type="evidence" value="ECO:0007669"/>
    <property type="project" value="InterPro"/>
</dbReference>
<dbReference type="Gene3D" id="2.30.30.700">
    <property type="entry name" value="SLA1 homology domain 1"/>
    <property type="match status" value="2"/>
</dbReference>
<keyword evidence="3" id="KW-1185">Reference proteome</keyword>
<dbReference type="Proteomes" id="UP000318538">
    <property type="component" value="Chromosome"/>
</dbReference>
<reference evidence="2 3" key="1">
    <citation type="submission" date="2019-02" db="EMBL/GenBank/DDBJ databases">
        <title>Deep-cultivation of Planctomycetes and their phenomic and genomic characterization uncovers novel biology.</title>
        <authorList>
            <person name="Wiegand S."/>
            <person name="Jogler M."/>
            <person name="Boedeker C."/>
            <person name="Pinto D."/>
            <person name="Vollmers J."/>
            <person name="Rivas-Marin E."/>
            <person name="Kohn T."/>
            <person name="Peeters S.H."/>
            <person name="Heuer A."/>
            <person name="Rast P."/>
            <person name="Oberbeckmann S."/>
            <person name="Bunk B."/>
            <person name="Jeske O."/>
            <person name="Meyerdierks A."/>
            <person name="Storesund J.E."/>
            <person name="Kallscheuer N."/>
            <person name="Luecker S."/>
            <person name="Lage O.M."/>
            <person name="Pohl T."/>
            <person name="Merkel B.J."/>
            <person name="Hornburger P."/>
            <person name="Mueller R.-W."/>
            <person name="Bruemmer F."/>
            <person name="Labrenz M."/>
            <person name="Spormann A.M."/>
            <person name="Op den Camp H."/>
            <person name="Overmann J."/>
            <person name="Amann R."/>
            <person name="Jetten M.S.M."/>
            <person name="Mascher T."/>
            <person name="Medema M.H."/>
            <person name="Devos D.P."/>
            <person name="Kaster A.-K."/>
            <person name="Ovreas L."/>
            <person name="Rohde M."/>
            <person name="Galperin M.Y."/>
            <person name="Jogler C."/>
        </authorList>
    </citation>
    <scope>NUCLEOTIDE SEQUENCE [LARGE SCALE GENOMIC DNA]</scope>
    <source>
        <strain evidence="2 3">K22_7</strain>
    </source>
</reference>
<protein>
    <recommendedName>
        <fullName evidence="1">SLA1 homology domain-containing protein</fullName>
    </recommendedName>
</protein>
<dbReference type="KEGG" id="rlc:K227x_46240"/>
<dbReference type="AlphaFoldDB" id="A0A517NGF4"/>
<name>A0A517NGF4_9BACT</name>